<keyword evidence="8" id="KW-1185">Reference proteome</keyword>
<comment type="similarity">
    <text evidence="2">Belongs to the PER33/POM33 family.</text>
</comment>
<evidence type="ECO:0008006" key="9">
    <source>
        <dbReference type="Google" id="ProtNLM"/>
    </source>
</evidence>
<name>A0A0H2STV3_9AGAM</name>
<evidence type="ECO:0000256" key="2">
    <source>
        <dbReference type="ARBA" id="ARBA00007322"/>
    </source>
</evidence>
<evidence type="ECO:0000256" key="4">
    <source>
        <dbReference type="ARBA" id="ARBA00022989"/>
    </source>
</evidence>
<dbReference type="AlphaFoldDB" id="A0A0H2STV3"/>
<protein>
    <recommendedName>
        <fullName evidence="9">Endoplasmic reticulum protein</fullName>
    </recommendedName>
</protein>
<dbReference type="GO" id="GO:0016020">
    <property type="term" value="C:membrane"/>
    <property type="evidence" value="ECO:0007669"/>
    <property type="project" value="UniProtKB-SubCell"/>
</dbReference>
<dbReference type="EMBL" id="KQ085882">
    <property type="protein sequence ID" value="KLO20551.1"/>
    <property type="molecule type" value="Genomic_DNA"/>
</dbReference>
<proteinExistence type="inferred from homology"/>
<evidence type="ECO:0000256" key="1">
    <source>
        <dbReference type="ARBA" id="ARBA00004141"/>
    </source>
</evidence>
<dbReference type="InterPro" id="IPR051645">
    <property type="entry name" value="PER33/POM33_regulator"/>
</dbReference>
<dbReference type="FunCoup" id="A0A0H2STV3">
    <property type="interactions" value="173"/>
</dbReference>
<keyword evidence="3 6" id="KW-0812">Transmembrane</keyword>
<dbReference type="STRING" id="27342.A0A0H2STV3"/>
<sequence>MSNLQDYRKVFQHYGWAGGHVLHLLCAAKYLLAWFTLRSSGQAWYYKTAYIGAILSYAIVCYKSLFEGPSQPVGDLSRRAMTDENVHYLFLAVFWWVSKPVPMSLIPFATFSLFHVLSFLRSNVLPHFFPPTPSATAGQPANQHPFLKKIQAWIKANYDSAMHVVAYAEVLIFIRIAFGALLFQNSLLAPIIYAHFLRIRYHQSPKFTQKAVHHISSLIDGYVRRPGNPPIVVTVWDKIQFLVTRWGGSVLAPQP</sequence>
<evidence type="ECO:0000313" key="8">
    <source>
        <dbReference type="Proteomes" id="UP000053477"/>
    </source>
</evidence>
<keyword evidence="4 6" id="KW-1133">Transmembrane helix</keyword>
<dbReference type="PANTHER" id="PTHR12703">
    <property type="entry name" value="TRANSMEMBRANE PROTEIN 33"/>
    <property type="match status" value="1"/>
</dbReference>
<accession>A0A0H2STV3</accession>
<dbReference type="InterPro" id="IPR005344">
    <property type="entry name" value="TMEM33/Pom33"/>
</dbReference>
<feature type="transmembrane region" description="Helical" evidence="6">
    <location>
        <begin position="172"/>
        <end position="196"/>
    </location>
</feature>
<organism evidence="7 8">
    <name type="scientific">Schizopora paradoxa</name>
    <dbReference type="NCBI Taxonomy" id="27342"/>
    <lineage>
        <taxon>Eukaryota</taxon>
        <taxon>Fungi</taxon>
        <taxon>Dikarya</taxon>
        <taxon>Basidiomycota</taxon>
        <taxon>Agaricomycotina</taxon>
        <taxon>Agaricomycetes</taxon>
        <taxon>Hymenochaetales</taxon>
        <taxon>Schizoporaceae</taxon>
        <taxon>Schizopora</taxon>
    </lineage>
</organism>
<reference evidence="7 8" key="1">
    <citation type="submission" date="2015-04" db="EMBL/GenBank/DDBJ databases">
        <title>Complete genome sequence of Schizopora paradoxa KUC8140, a cosmopolitan wood degrader in East Asia.</title>
        <authorList>
            <consortium name="DOE Joint Genome Institute"/>
            <person name="Min B."/>
            <person name="Park H."/>
            <person name="Jang Y."/>
            <person name="Kim J.-J."/>
            <person name="Kim K.H."/>
            <person name="Pangilinan J."/>
            <person name="Lipzen A."/>
            <person name="Riley R."/>
            <person name="Grigoriev I.V."/>
            <person name="Spatafora J.W."/>
            <person name="Choi I.-G."/>
        </authorList>
    </citation>
    <scope>NUCLEOTIDE SEQUENCE [LARGE SCALE GENOMIC DNA]</scope>
    <source>
        <strain evidence="7 8">KUC8140</strain>
    </source>
</reference>
<dbReference type="Pfam" id="PF03661">
    <property type="entry name" value="TMEM33_Pom33"/>
    <property type="match status" value="1"/>
</dbReference>
<dbReference type="OrthoDB" id="5581259at2759"/>
<evidence type="ECO:0000313" key="7">
    <source>
        <dbReference type="EMBL" id="KLO20551.1"/>
    </source>
</evidence>
<dbReference type="InParanoid" id="A0A0H2STV3"/>
<feature type="transmembrane region" description="Helical" evidence="6">
    <location>
        <begin position="86"/>
        <end position="114"/>
    </location>
</feature>
<dbReference type="Proteomes" id="UP000053477">
    <property type="component" value="Unassembled WGS sequence"/>
</dbReference>
<dbReference type="PANTHER" id="PTHR12703:SF4">
    <property type="entry name" value="TRANSMEMBRANE PROTEIN 33"/>
    <property type="match status" value="1"/>
</dbReference>
<keyword evidence="5 6" id="KW-0472">Membrane</keyword>
<evidence type="ECO:0000256" key="6">
    <source>
        <dbReference type="SAM" id="Phobius"/>
    </source>
</evidence>
<comment type="subcellular location">
    <subcellularLocation>
        <location evidence="1">Membrane</location>
        <topology evidence="1">Multi-pass membrane protein</topology>
    </subcellularLocation>
</comment>
<evidence type="ECO:0000256" key="3">
    <source>
        <dbReference type="ARBA" id="ARBA00022692"/>
    </source>
</evidence>
<dbReference type="GO" id="GO:0061024">
    <property type="term" value="P:membrane organization"/>
    <property type="evidence" value="ECO:0007669"/>
    <property type="project" value="TreeGrafter"/>
</dbReference>
<evidence type="ECO:0000256" key="5">
    <source>
        <dbReference type="ARBA" id="ARBA00023136"/>
    </source>
</evidence>
<gene>
    <name evidence="7" type="ORF">SCHPADRAFT_863320</name>
</gene>
<feature type="transmembrane region" description="Helical" evidence="6">
    <location>
        <begin position="21"/>
        <end position="37"/>
    </location>
</feature>
<dbReference type="GO" id="GO:0071786">
    <property type="term" value="P:endoplasmic reticulum tubular network organization"/>
    <property type="evidence" value="ECO:0007669"/>
    <property type="project" value="TreeGrafter"/>
</dbReference>
<dbReference type="GO" id="GO:0005783">
    <property type="term" value="C:endoplasmic reticulum"/>
    <property type="evidence" value="ECO:0007669"/>
    <property type="project" value="TreeGrafter"/>
</dbReference>